<proteinExistence type="predicted"/>
<evidence type="ECO:0000313" key="2">
    <source>
        <dbReference type="EMBL" id="AYV79074.1"/>
    </source>
</evidence>
<sequence length="111" mass="13333">MNIKSEAELVSYFNSKFDNILHWYVYQKMISDGEHETVRKQLCTIYDETEDKKITNEQLVDNPRRRELAHMVIDAQVKRHIRRDKCETIIGKLAVGALFGFWTYLVYINWY</sequence>
<accession>A0A3G4ZXK9</accession>
<keyword evidence="1" id="KW-1133">Transmembrane helix</keyword>
<evidence type="ECO:0000256" key="1">
    <source>
        <dbReference type="SAM" id="Phobius"/>
    </source>
</evidence>
<protein>
    <submittedName>
        <fullName evidence="2">Uncharacterized protein</fullName>
    </submittedName>
</protein>
<keyword evidence="1" id="KW-0812">Transmembrane</keyword>
<organism evidence="2">
    <name type="scientific">Faunusvirus sp</name>
    <dbReference type="NCBI Taxonomy" id="2487766"/>
    <lineage>
        <taxon>Viruses</taxon>
        <taxon>Varidnaviria</taxon>
        <taxon>Bamfordvirae</taxon>
        <taxon>Nucleocytoviricota</taxon>
        <taxon>Megaviricetes</taxon>
        <taxon>Imitervirales</taxon>
        <taxon>Mimiviridae</taxon>
    </lineage>
</organism>
<reference evidence="2" key="1">
    <citation type="submission" date="2018-10" db="EMBL/GenBank/DDBJ databases">
        <title>Hidden diversity of soil giant viruses.</title>
        <authorList>
            <person name="Schulz F."/>
            <person name="Alteio L."/>
            <person name="Goudeau D."/>
            <person name="Ryan E.M."/>
            <person name="Malmstrom R.R."/>
            <person name="Blanchard J."/>
            <person name="Woyke T."/>
        </authorList>
    </citation>
    <scope>NUCLEOTIDE SEQUENCE</scope>
    <source>
        <strain evidence="2">FNV1</strain>
    </source>
</reference>
<feature type="transmembrane region" description="Helical" evidence="1">
    <location>
        <begin position="89"/>
        <end position="110"/>
    </location>
</feature>
<name>A0A3G4ZXK9_9VIRU</name>
<dbReference type="EMBL" id="MK072133">
    <property type="protein sequence ID" value="AYV79074.1"/>
    <property type="molecule type" value="Genomic_DNA"/>
</dbReference>
<gene>
    <name evidence="2" type="ORF">Faunusvirus2_21</name>
</gene>
<keyword evidence="1" id="KW-0472">Membrane</keyword>